<keyword evidence="1" id="KW-1133">Transmembrane helix</keyword>
<evidence type="ECO:0000256" key="1">
    <source>
        <dbReference type="SAM" id="Phobius"/>
    </source>
</evidence>
<reference evidence="3" key="1">
    <citation type="journal article" date="2020" name="Nat. Commun.">
        <title>Genome sequence of the cluster root forming white lupin.</title>
        <authorList>
            <person name="Hufnagel B."/>
            <person name="Marques A."/>
            <person name="Soriano A."/>
            <person name="Marques L."/>
            <person name="Divol F."/>
            <person name="Doumas P."/>
            <person name="Sallet E."/>
            <person name="Mancinotti D."/>
            <person name="Carrere S."/>
            <person name="Marande W."/>
            <person name="Arribat S."/>
            <person name="Keller J."/>
            <person name="Huneau C."/>
            <person name="Blein T."/>
            <person name="Aime D."/>
            <person name="Laguerre M."/>
            <person name="Taylor J."/>
            <person name="Schubert V."/>
            <person name="Nelson M."/>
            <person name="Geu-Flores F."/>
            <person name="Crespi M."/>
            <person name="Gallardo-Guerrero K."/>
            <person name="Delaux P.-M."/>
            <person name="Salse J."/>
            <person name="Berges H."/>
            <person name="Guyot R."/>
            <person name="Gouzy J."/>
            <person name="Peret B."/>
        </authorList>
    </citation>
    <scope>NUCLEOTIDE SEQUENCE [LARGE SCALE GENOMIC DNA]</scope>
    <source>
        <strain evidence="3">cv. Amiga</strain>
    </source>
</reference>
<keyword evidence="1" id="KW-0472">Membrane</keyword>
<keyword evidence="3" id="KW-1185">Reference proteome</keyword>
<protein>
    <submittedName>
        <fullName evidence="2">Uncharacterized protein</fullName>
    </submittedName>
</protein>
<proteinExistence type="predicted"/>
<keyword evidence="1" id="KW-0812">Transmembrane</keyword>
<dbReference type="Proteomes" id="UP000447434">
    <property type="component" value="Chromosome 23"/>
</dbReference>
<evidence type="ECO:0000313" key="2">
    <source>
        <dbReference type="EMBL" id="KAE9586642.1"/>
    </source>
</evidence>
<feature type="transmembrane region" description="Helical" evidence="1">
    <location>
        <begin position="6"/>
        <end position="27"/>
    </location>
</feature>
<comment type="caution">
    <text evidence="2">The sequence shown here is derived from an EMBL/GenBank/DDBJ whole genome shotgun (WGS) entry which is preliminary data.</text>
</comment>
<dbReference type="AlphaFoldDB" id="A0A6A4N9K9"/>
<sequence>MLDIFDMWPLTQIFGIYLITTSCIELVRRYQFLGITKLKLYIFIHFLSYLLY</sequence>
<name>A0A6A4N9K9_LUPAL</name>
<accession>A0A6A4N9K9</accession>
<gene>
    <name evidence="2" type="ORF">Lalb_Chr23g0265371</name>
</gene>
<organism evidence="2 3">
    <name type="scientific">Lupinus albus</name>
    <name type="common">White lupine</name>
    <name type="synonym">Lupinus termis</name>
    <dbReference type="NCBI Taxonomy" id="3870"/>
    <lineage>
        <taxon>Eukaryota</taxon>
        <taxon>Viridiplantae</taxon>
        <taxon>Streptophyta</taxon>
        <taxon>Embryophyta</taxon>
        <taxon>Tracheophyta</taxon>
        <taxon>Spermatophyta</taxon>
        <taxon>Magnoliopsida</taxon>
        <taxon>eudicotyledons</taxon>
        <taxon>Gunneridae</taxon>
        <taxon>Pentapetalae</taxon>
        <taxon>rosids</taxon>
        <taxon>fabids</taxon>
        <taxon>Fabales</taxon>
        <taxon>Fabaceae</taxon>
        <taxon>Papilionoideae</taxon>
        <taxon>50 kb inversion clade</taxon>
        <taxon>genistoids sensu lato</taxon>
        <taxon>core genistoids</taxon>
        <taxon>Genisteae</taxon>
        <taxon>Lupinus</taxon>
    </lineage>
</organism>
<dbReference type="EMBL" id="WOCE01000023">
    <property type="protein sequence ID" value="KAE9586642.1"/>
    <property type="molecule type" value="Genomic_DNA"/>
</dbReference>
<evidence type="ECO:0000313" key="3">
    <source>
        <dbReference type="Proteomes" id="UP000447434"/>
    </source>
</evidence>